<evidence type="ECO:0000313" key="2">
    <source>
        <dbReference type="Proteomes" id="UP001272052"/>
    </source>
</evidence>
<protein>
    <submittedName>
        <fullName evidence="1">Uncharacterized protein</fullName>
    </submittedName>
</protein>
<gene>
    <name evidence="1" type="ORF">MmiAt1_11920</name>
</gene>
<accession>A0ABU3VQC3</accession>
<comment type="caution">
    <text evidence="1">The sequence shown here is derived from an EMBL/GenBank/DDBJ whole genome shotgun (WGS) entry which is preliminary data.</text>
</comment>
<dbReference type="RefSeq" id="WP_318786031.1">
    <property type="nucleotide sequence ID" value="NZ_JAWDKC010000020.1"/>
</dbReference>
<organism evidence="1 2">
    <name type="scientific">Methanimicrococcus hacksteinii</name>
    <dbReference type="NCBI Taxonomy" id="3028293"/>
    <lineage>
        <taxon>Archaea</taxon>
        <taxon>Methanobacteriati</taxon>
        <taxon>Methanobacteriota</taxon>
        <taxon>Stenosarchaea group</taxon>
        <taxon>Methanomicrobia</taxon>
        <taxon>Methanosarcinales</taxon>
        <taxon>Methanosarcinaceae</taxon>
        <taxon>Methanimicrococcus</taxon>
    </lineage>
</organism>
<proteinExistence type="predicted"/>
<evidence type="ECO:0000313" key="1">
    <source>
        <dbReference type="EMBL" id="MDV0445606.1"/>
    </source>
</evidence>
<sequence length="102" mass="11731">MTQQLPIKYRVLEILSDDKPHWNNDIVRQLQSEYTDLKGDYGRDSANFDMIELASNGLIKSVDVRVDEEGTYKKGALLHEYALTDFGRDRAEYAGVYKEGNK</sequence>
<name>A0ABU3VQC3_9EURY</name>
<reference evidence="1 2" key="1">
    <citation type="submission" date="2023-06" db="EMBL/GenBank/DDBJ databases">
        <title>Genome sequence of Methanimicrococcus sp. At1.</title>
        <authorList>
            <person name="Protasov E."/>
            <person name="Platt K."/>
            <person name="Poehlein A."/>
            <person name="Daniel R."/>
            <person name="Brune A."/>
        </authorList>
    </citation>
    <scope>NUCLEOTIDE SEQUENCE [LARGE SCALE GENOMIC DNA]</scope>
    <source>
        <strain evidence="1 2">At1</strain>
    </source>
</reference>
<dbReference type="Proteomes" id="UP001272052">
    <property type="component" value="Unassembled WGS sequence"/>
</dbReference>
<dbReference type="EMBL" id="JAWDKC010000020">
    <property type="protein sequence ID" value="MDV0445606.1"/>
    <property type="molecule type" value="Genomic_DNA"/>
</dbReference>
<keyword evidence="2" id="KW-1185">Reference proteome</keyword>